<dbReference type="Proteomes" id="UP001596425">
    <property type="component" value="Unassembled WGS sequence"/>
</dbReference>
<sequence length="257" mass="30020">MHLAIQSPVNVICMKWGDKYGPEYVNRLYRQVSRWLRLPHRFVCLTDKVDGLLDGIETLPIPDLGIEGRLGNTTWRKLGVFSNRLGNLEGPALFLDLDIVVCSDLTRFFAYQPDHICIIHNWISPHKTLLRPRPEIGNSSVFRFPANECSYIVEHFQAEKEQALQQWWPPQTYLTERIRDRMAYWPDSWVRSFKFHCRRGFPLNLVLPPRTPERVGEPSIVAFHGLPHPHQALQGYEGKRPHHFTRPASWIGEHWAD</sequence>
<keyword evidence="2" id="KW-1185">Reference proteome</keyword>
<evidence type="ECO:0008006" key="3">
    <source>
        <dbReference type="Google" id="ProtNLM"/>
    </source>
</evidence>
<proteinExistence type="predicted"/>
<organism evidence="1 2">
    <name type="scientific">Microbulbifer taiwanensis</name>
    <dbReference type="NCBI Taxonomy" id="986746"/>
    <lineage>
        <taxon>Bacteria</taxon>
        <taxon>Pseudomonadati</taxon>
        <taxon>Pseudomonadota</taxon>
        <taxon>Gammaproteobacteria</taxon>
        <taxon>Cellvibrionales</taxon>
        <taxon>Microbulbiferaceae</taxon>
        <taxon>Microbulbifer</taxon>
    </lineage>
</organism>
<evidence type="ECO:0000313" key="1">
    <source>
        <dbReference type="EMBL" id="MFC6634624.1"/>
    </source>
</evidence>
<reference evidence="2" key="1">
    <citation type="journal article" date="2019" name="Int. J. Syst. Evol. Microbiol.">
        <title>The Global Catalogue of Microorganisms (GCM) 10K type strain sequencing project: providing services to taxonomists for standard genome sequencing and annotation.</title>
        <authorList>
            <consortium name="The Broad Institute Genomics Platform"/>
            <consortium name="The Broad Institute Genome Sequencing Center for Infectious Disease"/>
            <person name="Wu L."/>
            <person name="Ma J."/>
        </authorList>
    </citation>
    <scope>NUCLEOTIDE SEQUENCE [LARGE SCALE GENOMIC DNA]</scope>
    <source>
        <strain evidence="2">CGMCC 1.13718</strain>
    </source>
</reference>
<gene>
    <name evidence="1" type="ORF">ACFQBM_15150</name>
</gene>
<comment type="caution">
    <text evidence="1">The sequence shown here is derived from an EMBL/GenBank/DDBJ whole genome shotgun (WGS) entry which is preliminary data.</text>
</comment>
<accession>A0ABW1YPD3</accession>
<dbReference type="EMBL" id="JBHSVR010000001">
    <property type="protein sequence ID" value="MFC6634624.1"/>
    <property type="molecule type" value="Genomic_DNA"/>
</dbReference>
<name>A0ABW1YPD3_9GAMM</name>
<evidence type="ECO:0000313" key="2">
    <source>
        <dbReference type="Proteomes" id="UP001596425"/>
    </source>
</evidence>
<dbReference type="SUPFAM" id="SSF53448">
    <property type="entry name" value="Nucleotide-diphospho-sugar transferases"/>
    <property type="match status" value="1"/>
</dbReference>
<dbReference type="RefSeq" id="WP_193191772.1">
    <property type="nucleotide sequence ID" value="NZ_JACZFR010000022.1"/>
</dbReference>
<dbReference type="InterPro" id="IPR029044">
    <property type="entry name" value="Nucleotide-diphossugar_trans"/>
</dbReference>
<protein>
    <recommendedName>
        <fullName evidence="3">Glycosyltransferase</fullName>
    </recommendedName>
</protein>